<gene>
    <name evidence="1" type="ORF">METH_01980</name>
</gene>
<dbReference type="EMBL" id="CP006773">
    <property type="protein sequence ID" value="AHD02830.1"/>
    <property type="molecule type" value="Genomic_DNA"/>
</dbReference>
<dbReference type="Proteomes" id="UP000018780">
    <property type="component" value="Chromosome"/>
</dbReference>
<reference evidence="1 2" key="1">
    <citation type="submission" date="2013-09" db="EMBL/GenBank/DDBJ databases">
        <authorList>
            <consortium name="DOE Joint Genome Institute"/>
            <person name="Klenk H.-P."/>
            <person name="Huntemann M."/>
            <person name="Han J."/>
            <person name="Chen A."/>
            <person name="Kyrpides N."/>
            <person name="Mavromatis K."/>
            <person name="Markowitz V."/>
            <person name="Palaniappan K."/>
            <person name="Ivanova N."/>
            <person name="Schaumberg A."/>
            <person name="Pati A."/>
            <person name="Liolios K."/>
            <person name="Nordberg H.P."/>
            <person name="Cantor M.N."/>
            <person name="Hua S.X."/>
            <person name="Woyke T."/>
        </authorList>
    </citation>
    <scope>NUCLEOTIDE SEQUENCE [LARGE SCALE GENOMIC DNA]</scope>
    <source>
        <strain evidence="1 2">DSM 14336</strain>
    </source>
</reference>
<dbReference type="RefSeq" id="WP_024088714.1">
    <property type="nucleotide sequence ID" value="NC_023135.1"/>
</dbReference>
<dbReference type="HOGENOM" id="CLU_3081342_0_0_5"/>
<dbReference type="SUPFAM" id="SSF159709">
    <property type="entry name" value="PhnH-like"/>
    <property type="match status" value="1"/>
</dbReference>
<dbReference type="GO" id="GO:0019634">
    <property type="term" value="P:organic phosphonate metabolic process"/>
    <property type="evidence" value="ECO:0007669"/>
    <property type="project" value="InterPro"/>
</dbReference>
<dbReference type="PATRIC" id="fig|999552.6.peg.395"/>
<organism evidence="1 2">
    <name type="scientific">Leisingera methylohalidivorans DSM 14336</name>
    <dbReference type="NCBI Taxonomy" id="999552"/>
    <lineage>
        <taxon>Bacteria</taxon>
        <taxon>Pseudomonadati</taxon>
        <taxon>Pseudomonadota</taxon>
        <taxon>Alphaproteobacteria</taxon>
        <taxon>Rhodobacterales</taxon>
        <taxon>Roseobacteraceae</taxon>
        <taxon>Leisingera</taxon>
    </lineage>
</organism>
<dbReference type="STRING" id="999552.METH_01980"/>
<dbReference type="Pfam" id="PF05845">
    <property type="entry name" value="PhnH"/>
    <property type="match status" value="1"/>
</dbReference>
<accession>V9VZN9</accession>
<name>V9VZN9_9RHOB</name>
<dbReference type="InterPro" id="IPR038058">
    <property type="entry name" value="PhnH-like_sp"/>
</dbReference>
<dbReference type="KEGG" id="lmd:METH_01980"/>
<sequence length="52" mass="5439">MVLAQAFCAAMNAIAWPGRIEEITGGTPPERISVAAGSPLLTLRDPKTESEA</sequence>
<keyword evidence="2" id="KW-1185">Reference proteome</keyword>
<proteinExistence type="predicted"/>
<evidence type="ECO:0000313" key="1">
    <source>
        <dbReference type="EMBL" id="AHD02830.1"/>
    </source>
</evidence>
<dbReference type="InterPro" id="IPR008772">
    <property type="entry name" value="Phosphonate_metab_PhnH"/>
</dbReference>
<evidence type="ECO:0000313" key="2">
    <source>
        <dbReference type="Proteomes" id="UP000018780"/>
    </source>
</evidence>
<protein>
    <submittedName>
        <fullName evidence="1">Uncharacterized protein</fullName>
    </submittedName>
</protein>
<dbReference type="AlphaFoldDB" id="V9VZN9"/>